<name>A0A0R2RHS8_9BACT</name>
<dbReference type="InterPro" id="IPR003382">
    <property type="entry name" value="Flavoprotein"/>
</dbReference>
<organism evidence="2 3">
    <name type="scientific">Verrucomicrobia subdivision 6 bacterium BACL9 MAG-120507-bin52</name>
    <dbReference type="NCBI Taxonomy" id="1655590"/>
    <lineage>
        <taxon>Bacteria</taxon>
        <taxon>Pseudomonadati</taxon>
        <taxon>Verrucomicrobiota</taxon>
        <taxon>Verrucomicrobiia</taxon>
        <taxon>Verrucomicrobiales</taxon>
        <taxon>Verrucomicrobia subdivision 6</taxon>
    </lineage>
</organism>
<dbReference type="Gene3D" id="3.40.50.1950">
    <property type="entry name" value="Flavin prenyltransferase-like"/>
    <property type="match status" value="1"/>
</dbReference>
<dbReference type="InterPro" id="IPR036551">
    <property type="entry name" value="Flavin_trans-like"/>
</dbReference>
<evidence type="ECO:0000313" key="3">
    <source>
        <dbReference type="Proteomes" id="UP000051269"/>
    </source>
</evidence>
<dbReference type="PANTHER" id="PTHR14359">
    <property type="entry name" value="HOMO-OLIGOMERIC FLAVIN CONTAINING CYS DECARBOXYLASE FAMILY"/>
    <property type="match status" value="1"/>
</dbReference>
<reference evidence="2 3" key="1">
    <citation type="submission" date="2015-10" db="EMBL/GenBank/DDBJ databases">
        <title>Metagenome-Assembled Genomes uncover a global brackish microbiome.</title>
        <authorList>
            <person name="Hugerth L.W."/>
            <person name="Larsson J."/>
            <person name="Alneberg J."/>
            <person name="Lindh M.V."/>
            <person name="Legrand C."/>
            <person name="Pinhassi J."/>
            <person name="Andersson A.F."/>
        </authorList>
    </citation>
    <scope>NUCLEOTIDE SEQUENCE [LARGE SCALE GENOMIC DNA]</scope>
    <source>
        <strain evidence="2">BACL18 MAG-120507-bin52</strain>
    </source>
</reference>
<accession>A0A0R2RHS8</accession>
<dbReference type="SUPFAM" id="SSF52507">
    <property type="entry name" value="Homo-oligomeric flavin-containing Cys decarboxylases, HFCD"/>
    <property type="match status" value="1"/>
</dbReference>
<comment type="caution">
    <text evidence="2">The sequence shown here is derived from an EMBL/GenBank/DDBJ whole genome shotgun (WGS) entry which is preliminary data.</text>
</comment>
<dbReference type="Pfam" id="PF02441">
    <property type="entry name" value="Flavoprotein"/>
    <property type="match status" value="1"/>
</dbReference>
<sequence length="188" mass="19550">MPNPSSPCVVLGVTGSIAAFRAADLASAMVQRGWEVHAVLTADGERFLPALTLAALTHRAVHTSLWEEGKGGRMGHLDLARVADVVLVAPASADCIAKAAHGLAGDVLGALLLATEAPVVMVPAMNTNMWKHVATQANVKLLGQRGVQWVGPSEGRLACGAEGPGRMAPVVEIIQMVEKIIKKRAGSK</sequence>
<dbReference type="EMBL" id="LIBO01000108">
    <property type="protein sequence ID" value="KRO62239.1"/>
    <property type="molecule type" value="Genomic_DNA"/>
</dbReference>
<feature type="domain" description="Flavoprotein" evidence="1">
    <location>
        <begin position="9"/>
        <end position="177"/>
    </location>
</feature>
<evidence type="ECO:0000259" key="1">
    <source>
        <dbReference type="Pfam" id="PF02441"/>
    </source>
</evidence>
<dbReference type="AlphaFoldDB" id="A0A0R2RHS8"/>
<dbReference type="GO" id="GO:0015937">
    <property type="term" value="P:coenzyme A biosynthetic process"/>
    <property type="evidence" value="ECO:0007669"/>
    <property type="project" value="TreeGrafter"/>
</dbReference>
<gene>
    <name evidence="2" type="ORF">ABR82_04445</name>
</gene>
<dbReference type="GO" id="GO:0004633">
    <property type="term" value="F:phosphopantothenoylcysteine decarboxylase activity"/>
    <property type="evidence" value="ECO:0007669"/>
    <property type="project" value="TreeGrafter"/>
</dbReference>
<protein>
    <recommendedName>
        <fullName evidence="1">Flavoprotein domain-containing protein</fullName>
    </recommendedName>
</protein>
<dbReference type="GO" id="GO:0071513">
    <property type="term" value="C:phosphopantothenoylcysteine decarboxylase complex"/>
    <property type="evidence" value="ECO:0007669"/>
    <property type="project" value="TreeGrafter"/>
</dbReference>
<evidence type="ECO:0000313" key="2">
    <source>
        <dbReference type="EMBL" id="KRO62239.1"/>
    </source>
</evidence>
<proteinExistence type="predicted"/>
<dbReference type="GO" id="GO:0010181">
    <property type="term" value="F:FMN binding"/>
    <property type="evidence" value="ECO:0007669"/>
    <property type="project" value="TreeGrafter"/>
</dbReference>
<dbReference type="Proteomes" id="UP000051269">
    <property type="component" value="Unassembled WGS sequence"/>
</dbReference>
<dbReference type="PANTHER" id="PTHR14359:SF6">
    <property type="entry name" value="PHOSPHOPANTOTHENOYLCYSTEINE DECARBOXYLASE"/>
    <property type="match status" value="1"/>
</dbReference>